<evidence type="ECO:0000256" key="1">
    <source>
        <dbReference type="SAM" id="SignalP"/>
    </source>
</evidence>
<dbReference type="PANTHER" id="PTHR37841">
    <property type="entry name" value="GLR2918 PROTEIN"/>
    <property type="match status" value="1"/>
</dbReference>
<gene>
    <name evidence="2" type="ORF">AM493_11035</name>
</gene>
<proteinExistence type="predicted"/>
<sequence length="144" mass="16136">MKKMLTACLFAVSLYMQAQTTESKPIVPQPNWIKTETQMGMGYIDTNGNVVLNPEYEELRPFGELSPGLAIIVQDGQMGLIDFEGTIIVAPQYDSITTGSDYNPNWLMVEQYEEYGFIDFHGNEVVPIAYDKFATPNNPANTQN</sequence>
<dbReference type="PATRIC" id="fig|1202724.3.peg.2290"/>
<dbReference type="PANTHER" id="PTHR37841:SF1">
    <property type="entry name" value="DUF3298 DOMAIN-CONTAINING PROTEIN"/>
    <property type="match status" value="1"/>
</dbReference>
<reference evidence="2 3" key="1">
    <citation type="submission" date="2015-08" db="EMBL/GenBank/DDBJ databases">
        <title>Whole genome sequence of Flavobacterium akiainvivens IK-1T, from decaying Wikstroemia oahuensis, an endemic Hawaiian shrub.</title>
        <authorList>
            <person name="Wan X."/>
            <person name="Hou S."/>
            <person name="Saito J."/>
            <person name="Donachie S."/>
        </authorList>
    </citation>
    <scope>NUCLEOTIDE SEQUENCE [LARGE SCALE GENOMIC DNA]</scope>
    <source>
        <strain evidence="2 3">IK-1</strain>
    </source>
</reference>
<keyword evidence="3" id="KW-1185">Reference proteome</keyword>
<evidence type="ECO:0000313" key="2">
    <source>
        <dbReference type="EMBL" id="KOS06508.1"/>
    </source>
</evidence>
<protein>
    <recommendedName>
        <fullName evidence="4">WG repeat-containing protein</fullName>
    </recommendedName>
</protein>
<dbReference type="OrthoDB" id="5464673at2"/>
<name>A0A0M8MIX1_9FLAO</name>
<feature type="chain" id="PRO_5005818451" description="WG repeat-containing protein" evidence="1">
    <location>
        <begin position="19"/>
        <end position="144"/>
    </location>
</feature>
<keyword evidence="1" id="KW-0732">Signal</keyword>
<dbReference type="RefSeq" id="WP_054408086.1">
    <property type="nucleotide sequence ID" value="NZ_FOYA01000001.1"/>
</dbReference>
<feature type="signal peptide" evidence="1">
    <location>
        <begin position="1"/>
        <end position="18"/>
    </location>
</feature>
<organism evidence="2 3">
    <name type="scientific">Flavobacterium akiainvivens</name>
    <dbReference type="NCBI Taxonomy" id="1202724"/>
    <lineage>
        <taxon>Bacteria</taxon>
        <taxon>Pseudomonadati</taxon>
        <taxon>Bacteroidota</taxon>
        <taxon>Flavobacteriia</taxon>
        <taxon>Flavobacteriales</taxon>
        <taxon>Flavobacteriaceae</taxon>
        <taxon>Flavobacterium</taxon>
    </lineage>
</organism>
<comment type="caution">
    <text evidence="2">The sequence shown here is derived from an EMBL/GenBank/DDBJ whole genome shotgun (WGS) entry which is preliminary data.</text>
</comment>
<dbReference type="Proteomes" id="UP000037755">
    <property type="component" value="Unassembled WGS sequence"/>
</dbReference>
<dbReference type="Pfam" id="PF14903">
    <property type="entry name" value="WG_beta_rep"/>
    <property type="match status" value="3"/>
</dbReference>
<dbReference type="AlphaFoldDB" id="A0A0M8MIX1"/>
<accession>A0A0M8MIX1</accession>
<dbReference type="InterPro" id="IPR032774">
    <property type="entry name" value="WG_beta_rep"/>
</dbReference>
<evidence type="ECO:0008006" key="4">
    <source>
        <dbReference type="Google" id="ProtNLM"/>
    </source>
</evidence>
<evidence type="ECO:0000313" key="3">
    <source>
        <dbReference type="Proteomes" id="UP000037755"/>
    </source>
</evidence>
<dbReference type="EMBL" id="LIYD01000005">
    <property type="protein sequence ID" value="KOS06508.1"/>
    <property type="molecule type" value="Genomic_DNA"/>
</dbReference>
<dbReference type="STRING" id="1202724.AM493_11035"/>